<proteinExistence type="predicted"/>
<protein>
    <recommendedName>
        <fullName evidence="1 7">Serine--tRNA ligase</fullName>
        <ecNumber evidence="1 7">6.1.1.11</ecNumber>
    </recommendedName>
</protein>
<dbReference type="InterPro" id="IPR042103">
    <property type="entry name" value="SerRS_1_N_sf"/>
</dbReference>
<evidence type="ECO:0000313" key="13">
    <source>
        <dbReference type="Proteomes" id="UP000177039"/>
    </source>
</evidence>
<dbReference type="Proteomes" id="UP000177039">
    <property type="component" value="Unassembled WGS sequence"/>
</dbReference>
<evidence type="ECO:0000256" key="5">
    <source>
        <dbReference type="ARBA" id="ARBA00022917"/>
    </source>
</evidence>
<dbReference type="Pfam" id="PF02403">
    <property type="entry name" value="Seryl_tRNA_N"/>
    <property type="match status" value="1"/>
</dbReference>
<dbReference type="Gene3D" id="3.30.930.10">
    <property type="entry name" value="Bira Bifunctional Protein, Domain 2"/>
    <property type="match status" value="1"/>
</dbReference>
<dbReference type="InterPro" id="IPR006195">
    <property type="entry name" value="aa-tRNA-synth_II"/>
</dbReference>
<feature type="domain" description="Aminoacyl-transfer RNA synthetases class-II family profile" evidence="11">
    <location>
        <begin position="178"/>
        <end position="406"/>
    </location>
</feature>
<evidence type="ECO:0000256" key="3">
    <source>
        <dbReference type="ARBA" id="ARBA00022741"/>
    </source>
</evidence>
<sequence>MLDIKFIRENPKLVEKKAKQKGYQVDIDRLLTVDKKRRKLIEEIDGLRSQRKRVAEKRDEAKGQLIKKDLREKEDQLERYQEEFYTLIRQIPNLPLEDVPIGKDETENQPIRKWGEPKKFSFPVKDYDELGKTLGITDTETASKVTGTRFGYLKGQGVLLEFALIRFALDLLTNEGRLRKIAGDLNAKPFIPVIPPVMIKPQVFDKMARLEPKEERYYIPSDDLYLIGSAEHTLGPMHMEETLKEKDLPKRYVGFSTSFRREAGSYGKDIKGIFRVHQFDKLEIESFTTSGDSVKEQDFIVAIQEHLMRSLEIPYQVVVICSGDMGGPDARQIDIEAWFPSQNKYRETHTADLMTDYQARRLETKVRRNDGKVEFVHMNDATVFAGRTLLAILENYQAKDGSVLVPKVLQKYTGFTKITS</sequence>
<dbReference type="GO" id="GO:0004828">
    <property type="term" value="F:serine-tRNA ligase activity"/>
    <property type="evidence" value="ECO:0007669"/>
    <property type="project" value="UniProtKB-UniRule"/>
</dbReference>
<accession>A0A1F5H3L5</accession>
<comment type="caution">
    <text evidence="12">The sequence shown here is derived from an EMBL/GenBank/DDBJ whole genome shotgun (WGS) entry which is preliminary data.</text>
</comment>
<dbReference type="NCBIfam" id="TIGR00414">
    <property type="entry name" value="serS"/>
    <property type="match status" value="1"/>
</dbReference>
<keyword evidence="10" id="KW-0175">Coiled coil</keyword>
<evidence type="ECO:0000259" key="11">
    <source>
        <dbReference type="PROSITE" id="PS50862"/>
    </source>
</evidence>
<keyword evidence="2 12" id="KW-0436">Ligase</keyword>
<feature type="site" description="Important for serine binding" evidence="8">
    <location>
        <position position="382"/>
    </location>
</feature>
<dbReference type="InterPro" id="IPR002317">
    <property type="entry name" value="Ser-tRNA-ligase_type_1"/>
</dbReference>
<dbReference type="AlphaFoldDB" id="A0A1F5H3L5"/>
<dbReference type="EC" id="6.1.1.11" evidence="1 7"/>
<dbReference type="InterPro" id="IPR002314">
    <property type="entry name" value="aa-tRNA-synt_IIb"/>
</dbReference>
<feature type="binding site" evidence="9">
    <location>
        <begin position="260"/>
        <end position="262"/>
    </location>
    <ligand>
        <name>ATP</name>
        <dbReference type="ChEBI" id="CHEBI:30616"/>
    </ligand>
</feature>
<keyword evidence="5" id="KW-0648">Protein biosynthesis</keyword>
<dbReference type="EMBL" id="MFBT01000032">
    <property type="protein sequence ID" value="OGD98762.1"/>
    <property type="molecule type" value="Genomic_DNA"/>
</dbReference>
<name>A0A1F5H3L5_9BACT</name>
<evidence type="ECO:0000313" key="12">
    <source>
        <dbReference type="EMBL" id="OGD98762.1"/>
    </source>
</evidence>
<evidence type="ECO:0000256" key="1">
    <source>
        <dbReference type="ARBA" id="ARBA00012840"/>
    </source>
</evidence>
<dbReference type="SUPFAM" id="SSF46589">
    <property type="entry name" value="tRNA-binding arm"/>
    <property type="match status" value="1"/>
</dbReference>
<dbReference type="InterPro" id="IPR015866">
    <property type="entry name" value="Ser-tRNA-synth_1_N"/>
</dbReference>
<dbReference type="InterPro" id="IPR010978">
    <property type="entry name" value="tRNA-bd_arm"/>
</dbReference>
<dbReference type="SUPFAM" id="SSF55681">
    <property type="entry name" value="Class II aaRS and biotin synthetases"/>
    <property type="match status" value="1"/>
</dbReference>
<dbReference type="Gene3D" id="1.10.287.40">
    <property type="entry name" value="Serine-tRNA synthetase, tRNA binding domain"/>
    <property type="match status" value="1"/>
</dbReference>
<evidence type="ECO:0000256" key="9">
    <source>
        <dbReference type="PIRSR" id="PIRSR001529-2"/>
    </source>
</evidence>
<reference evidence="12 13" key="1">
    <citation type="journal article" date="2016" name="Nat. Commun.">
        <title>Thousands of microbial genomes shed light on interconnected biogeochemical processes in an aquifer system.</title>
        <authorList>
            <person name="Anantharaman K."/>
            <person name="Brown C.T."/>
            <person name="Hug L.A."/>
            <person name="Sharon I."/>
            <person name="Castelle C.J."/>
            <person name="Probst A.J."/>
            <person name="Thomas B.C."/>
            <person name="Singh A."/>
            <person name="Wilkins M.J."/>
            <person name="Karaoz U."/>
            <person name="Brodie E.L."/>
            <person name="Williams K.H."/>
            <person name="Hubbard S.S."/>
            <person name="Banfield J.F."/>
        </authorList>
    </citation>
    <scope>NUCLEOTIDE SEQUENCE [LARGE SCALE GENOMIC DNA]</scope>
</reference>
<dbReference type="PANTHER" id="PTHR11778">
    <property type="entry name" value="SERYL-TRNA SYNTHETASE"/>
    <property type="match status" value="1"/>
</dbReference>
<evidence type="ECO:0000256" key="10">
    <source>
        <dbReference type="SAM" id="Coils"/>
    </source>
</evidence>
<dbReference type="Pfam" id="PF00587">
    <property type="entry name" value="tRNA-synt_2b"/>
    <property type="match status" value="1"/>
</dbReference>
<feature type="binding site" evidence="9">
    <location>
        <begin position="276"/>
        <end position="279"/>
    </location>
    <ligand>
        <name>ATP</name>
        <dbReference type="ChEBI" id="CHEBI:30616"/>
    </ligand>
</feature>
<dbReference type="GO" id="GO:0005737">
    <property type="term" value="C:cytoplasm"/>
    <property type="evidence" value="ECO:0007669"/>
    <property type="project" value="UniProtKB-UniRule"/>
</dbReference>
<keyword evidence="3" id="KW-0547">Nucleotide-binding</keyword>
<keyword evidence="4 9" id="KW-0067">ATP-binding</keyword>
<evidence type="ECO:0000256" key="8">
    <source>
        <dbReference type="PIRSR" id="PIRSR001529-1"/>
    </source>
</evidence>
<evidence type="ECO:0000256" key="6">
    <source>
        <dbReference type="ARBA" id="ARBA00023146"/>
    </source>
</evidence>
<feature type="binding site" evidence="8">
    <location>
        <position position="283"/>
    </location>
    <ligand>
        <name>L-serine</name>
        <dbReference type="ChEBI" id="CHEBI:33384"/>
    </ligand>
</feature>
<dbReference type="PRINTS" id="PR00981">
    <property type="entry name" value="TRNASYNTHSER"/>
</dbReference>
<dbReference type="PROSITE" id="PS50862">
    <property type="entry name" value="AA_TRNA_LIGASE_II"/>
    <property type="match status" value="1"/>
</dbReference>
<feature type="binding site" evidence="8">
    <location>
        <position position="260"/>
    </location>
    <ligand>
        <name>L-serine</name>
        <dbReference type="ChEBI" id="CHEBI:33384"/>
    </ligand>
</feature>
<evidence type="ECO:0000256" key="7">
    <source>
        <dbReference type="NCBIfam" id="TIGR00414"/>
    </source>
</evidence>
<dbReference type="GO" id="GO:0006434">
    <property type="term" value="P:seryl-tRNA aminoacylation"/>
    <property type="evidence" value="ECO:0007669"/>
    <property type="project" value="UniProtKB-UniRule"/>
</dbReference>
<dbReference type="PIRSF" id="PIRSF001529">
    <property type="entry name" value="Ser-tRNA-synth_IIa"/>
    <property type="match status" value="1"/>
</dbReference>
<evidence type="ECO:0000256" key="2">
    <source>
        <dbReference type="ARBA" id="ARBA00022598"/>
    </source>
</evidence>
<dbReference type="InterPro" id="IPR045864">
    <property type="entry name" value="aa-tRNA-synth_II/BPL/LPL"/>
</dbReference>
<dbReference type="GO" id="GO:0005524">
    <property type="term" value="F:ATP binding"/>
    <property type="evidence" value="ECO:0007669"/>
    <property type="project" value="UniProtKB-KW"/>
</dbReference>
<evidence type="ECO:0000256" key="4">
    <source>
        <dbReference type="ARBA" id="ARBA00022840"/>
    </source>
</evidence>
<feature type="coiled-coil region" evidence="10">
    <location>
        <begin position="37"/>
        <end position="90"/>
    </location>
</feature>
<keyword evidence="6" id="KW-0030">Aminoacyl-tRNA synthetase</keyword>
<gene>
    <name evidence="12" type="ORF">A3B54_04965</name>
</gene>
<organism evidence="12 13">
    <name type="scientific">Candidatus Curtissbacteria bacterium RIFCSPLOWO2_01_FULL_42_50</name>
    <dbReference type="NCBI Taxonomy" id="1797730"/>
    <lineage>
        <taxon>Bacteria</taxon>
        <taxon>Candidatus Curtissiibacteriota</taxon>
    </lineage>
</organism>